<keyword evidence="2" id="KW-0966">Cell projection</keyword>
<evidence type="ECO:0000313" key="2">
    <source>
        <dbReference type="EMBL" id="MDR7121116.1"/>
    </source>
</evidence>
<reference evidence="2 3" key="1">
    <citation type="submission" date="2023-07" db="EMBL/GenBank/DDBJ databases">
        <title>Sorghum-associated microbial communities from plants grown in Nebraska, USA.</title>
        <authorList>
            <person name="Schachtman D."/>
        </authorList>
    </citation>
    <scope>NUCLEOTIDE SEQUENCE [LARGE SCALE GENOMIC DNA]</scope>
    <source>
        <strain evidence="2 3">4138</strain>
    </source>
</reference>
<keyword evidence="2" id="KW-0282">Flagellum</keyword>
<organism evidence="2 3">
    <name type="scientific">Rheinheimera soli</name>
    <dbReference type="NCBI Taxonomy" id="443616"/>
    <lineage>
        <taxon>Bacteria</taxon>
        <taxon>Pseudomonadati</taxon>
        <taxon>Pseudomonadota</taxon>
        <taxon>Gammaproteobacteria</taxon>
        <taxon>Chromatiales</taxon>
        <taxon>Chromatiaceae</taxon>
        <taxon>Rheinheimera</taxon>
    </lineage>
</organism>
<comment type="caution">
    <text evidence="2">The sequence shown here is derived from an EMBL/GenBank/DDBJ whole genome shotgun (WGS) entry which is preliminary data.</text>
</comment>
<dbReference type="InterPro" id="IPR001543">
    <property type="entry name" value="FliN-like_C"/>
</dbReference>
<gene>
    <name evidence="2" type="ORF">J2W69_002057</name>
</gene>
<dbReference type="InterPro" id="IPR036429">
    <property type="entry name" value="SpoA-like_sf"/>
</dbReference>
<protein>
    <submittedName>
        <fullName evidence="2">Flagellar motor switch protein FliM</fullName>
    </submittedName>
</protein>
<evidence type="ECO:0000313" key="3">
    <source>
        <dbReference type="Proteomes" id="UP001257909"/>
    </source>
</evidence>
<dbReference type="RefSeq" id="WP_310277681.1">
    <property type="nucleotide sequence ID" value="NZ_JAVDWR010000005.1"/>
</dbReference>
<dbReference type="Pfam" id="PF01052">
    <property type="entry name" value="FliMN_C"/>
    <property type="match status" value="1"/>
</dbReference>
<feature type="domain" description="Flagellar motor switch protein FliN-like C-terminal" evidence="1">
    <location>
        <begin position="225"/>
        <end position="290"/>
    </location>
</feature>
<dbReference type="Proteomes" id="UP001257909">
    <property type="component" value="Unassembled WGS sequence"/>
</dbReference>
<sequence length="293" mass="33292">MILTETEQKLLSGDLALVATPYALTRQQRSFEAASQRCKSRLADLSKALQAELGRMLTDVVFDLDLNLCSGVGLDNWLAEPGILLLDAGLPLDKDRSCYMSIDHLAVHNMADLCLGGQLTDKTQIQEKVEFSSSENRICCRLLQKQAQALMQLLFNQHLPLAAHLYKQKLQLPAFSYLPLKVRLILEKEAVSWFLWLPIELFLQDNDELFSNTEQEACPLQLEWQQVPVRCTVEMARKQVTVKQLQGWLQGEVLAIELFSSMRFQLGKQVLFHGTVAEEGQVLMFQVTQKQEK</sequence>
<dbReference type="Gene3D" id="2.30.330.10">
    <property type="entry name" value="SpoA-like"/>
    <property type="match status" value="1"/>
</dbReference>
<evidence type="ECO:0000259" key="1">
    <source>
        <dbReference type="Pfam" id="PF01052"/>
    </source>
</evidence>
<dbReference type="SUPFAM" id="SSF101801">
    <property type="entry name" value="Surface presentation of antigens (SPOA)"/>
    <property type="match status" value="1"/>
</dbReference>
<proteinExistence type="predicted"/>
<dbReference type="EMBL" id="JAVDWR010000005">
    <property type="protein sequence ID" value="MDR7121116.1"/>
    <property type="molecule type" value="Genomic_DNA"/>
</dbReference>
<keyword evidence="2" id="KW-0969">Cilium</keyword>
<name>A0ABU1VZH0_9GAMM</name>
<keyword evidence="3" id="KW-1185">Reference proteome</keyword>
<accession>A0ABU1VZH0</accession>